<feature type="compositionally biased region" description="Polar residues" evidence="1">
    <location>
        <begin position="524"/>
        <end position="537"/>
    </location>
</feature>
<dbReference type="EMBL" id="JAANBB010000292">
    <property type="protein sequence ID" value="KAF7544665.1"/>
    <property type="molecule type" value="Genomic_DNA"/>
</dbReference>
<comment type="caution">
    <text evidence="2">The sequence shown here is derived from an EMBL/GenBank/DDBJ whole genome shotgun (WGS) entry which is preliminary data.</text>
</comment>
<accession>A0A9P5L7U4</accession>
<reference evidence="2" key="1">
    <citation type="submission" date="2020-03" db="EMBL/GenBank/DDBJ databases">
        <title>Draft Genome Sequence of Cylindrodendrum hubeiense.</title>
        <authorList>
            <person name="Buettner E."/>
            <person name="Kellner H."/>
        </authorList>
    </citation>
    <scope>NUCLEOTIDE SEQUENCE</scope>
    <source>
        <strain evidence="2">IHI 201604</strain>
    </source>
</reference>
<protein>
    <submittedName>
        <fullName evidence="2">Uncharacterized protein</fullName>
    </submittedName>
</protein>
<gene>
    <name evidence="2" type="ORF">G7Z17_g9771</name>
</gene>
<name>A0A9P5L7U4_9HYPO</name>
<dbReference type="AlphaFoldDB" id="A0A9P5L7U4"/>
<evidence type="ECO:0000256" key="1">
    <source>
        <dbReference type="SAM" id="MobiDB-lite"/>
    </source>
</evidence>
<evidence type="ECO:0000313" key="2">
    <source>
        <dbReference type="EMBL" id="KAF7544665.1"/>
    </source>
</evidence>
<proteinExistence type="predicted"/>
<sequence length="544" mass="61174">MAELEPDFQIRVWRYAYAEGSGGGAIVLNSPQESADKKHDTLVLRQVNSDAENKVWKQEQASHLFKRASQVPGKPLMDDAHGVIVRDGHARTIPRQGEKAVTHEYCRGDRVWVERSLVPTHDIEEDGNRIPVVDLESLKIFEIPFEYISFVPQFIKKDDSGEHHAVAVGPVLNTFLGKRKTKARVYFQWPADKPDKVSYVWLNKKNKADLNEMKAFIQIEALDKKQEAFRNHWQALTKKFAGLGLLFGDEIVHGPADPLDSSSDSEGEDLALHWKTGPSAHKHRCNLNPCPAFNNPDLDLVASYIGGYRWMEHYHVQDGDVDECPRGADHKGHCILRDNRTRCAYAIDRVRHTCCKLRMNPLLPGPYGDPDDVSLPLWETTAGDDHFIDVSRNVRTRTQLEDRDEIPPEMERLRQQLLADTAAAQQSPSATDDVQMTDAFPATIRSVIAEETQAQASLSNGQHSPEGGVMMLPHTGTPSAFPLNQTFNQSFDQSFTQTDQEPSLYHFQPTEGLQFSAPFDPSDPFTSQMPDLSQASYGDNEPRA</sequence>
<dbReference type="OrthoDB" id="5132218at2759"/>
<keyword evidence="3" id="KW-1185">Reference proteome</keyword>
<organism evidence="2 3">
    <name type="scientific">Cylindrodendrum hubeiense</name>
    <dbReference type="NCBI Taxonomy" id="595255"/>
    <lineage>
        <taxon>Eukaryota</taxon>
        <taxon>Fungi</taxon>
        <taxon>Dikarya</taxon>
        <taxon>Ascomycota</taxon>
        <taxon>Pezizomycotina</taxon>
        <taxon>Sordariomycetes</taxon>
        <taxon>Hypocreomycetidae</taxon>
        <taxon>Hypocreales</taxon>
        <taxon>Nectriaceae</taxon>
        <taxon>Cylindrodendrum</taxon>
    </lineage>
</organism>
<dbReference type="Proteomes" id="UP000722485">
    <property type="component" value="Unassembled WGS sequence"/>
</dbReference>
<feature type="region of interest" description="Disordered" evidence="1">
    <location>
        <begin position="510"/>
        <end position="544"/>
    </location>
</feature>
<evidence type="ECO:0000313" key="3">
    <source>
        <dbReference type="Proteomes" id="UP000722485"/>
    </source>
</evidence>